<dbReference type="PANTHER" id="PTHR33993:SF2">
    <property type="entry name" value="VOC DOMAIN-CONTAINING PROTEIN"/>
    <property type="match status" value="1"/>
</dbReference>
<dbReference type="InterPro" id="IPR052164">
    <property type="entry name" value="Anthracycline_SecMetBiosynth"/>
</dbReference>
<proteinExistence type="predicted"/>
<evidence type="ECO:0000313" key="2">
    <source>
        <dbReference type="EMBL" id="TYT26363.1"/>
    </source>
</evidence>
<name>A0A5D4XQY0_9GAMM</name>
<comment type="caution">
    <text evidence="2">The sequence shown here is derived from an EMBL/GenBank/DDBJ whole genome shotgun (WGS) entry which is preliminary data.</text>
</comment>
<dbReference type="Gene3D" id="3.10.180.10">
    <property type="entry name" value="2,3-Dihydroxybiphenyl 1,2-Dioxygenase, domain 1"/>
    <property type="match status" value="1"/>
</dbReference>
<dbReference type="SUPFAM" id="SSF54593">
    <property type="entry name" value="Glyoxalase/Bleomycin resistance protein/Dihydroxybiphenyl dioxygenase"/>
    <property type="match status" value="1"/>
</dbReference>
<dbReference type="EMBL" id="VTFT01000001">
    <property type="protein sequence ID" value="TYT26363.1"/>
    <property type="molecule type" value="Genomic_DNA"/>
</dbReference>
<protein>
    <submittedName>
        <fullName evidence="2">VOC family protein</fullName>
    </submittedName>
</protein>
<dbReference type="Proteomes" id="UP000324973">
    <property type="component" value="Unassembled WGS sequence"/>
</dbReference>
<dbReference type="InterPro" id="IPR037523">
    <property type="entry name" value="VOC_core"/>
</dbReference>
<dbReference type="AlphaFoldDB" id="A0A5D4XQY0"/>
<feature type="domain" description="VOC" evidence="1">
    <location>
        <begin position="6"/>
        <end position="127"/>
    </location>
</feature>
<dbReference type="Pfam" id="PF00903">
    <property type="entry name" value="Glyoxalase"/>
    <property type="match status" value="1"/>
</dbReference>
<keyword evidence="3" id="KW-1185">Reference proteome</keyword>
<evidence type="ECO:0000259" key="1">
    <source>
        <dbReference type="PROSITE" id="PS51819"/>
    </source>
</evidence>
<dbReference type="CDD" id="cd07247">
    <property type="entry name" value="SgaA_N_like"/>
    <property type="match status" value="1"/>
</dbReference>
<accession>A0A5D4XQY0</accession>
<dbReference type="InterPro" id="IPR004360">
    <property type="entry name" value="Glyas_Fos-R_dOase_dom"/>
</dbReference>
<dbReference type="InterPro" id="IPR029068">
    <property type="entry name" value="Glyas_Bleomycin-R_OHBP_Dase"/>
</dbReference>
<dbReference type="PROSITE" id="PS51819">
    <property type="entry name" value="VOC"/>
    <property type="match status" value="1"/>
</dbReference>
<dbReference type="PANTHER" id="PTHR33993">
    <property type="entry name" value="GLYOXALASE-RELATED"/>
    <property type="match status" value="1"/>
</dbReference>
<organism evidence="2 3">
    <name type="scientific">Luteimonas viscosa</name>
    <dbReference type="NCBI Taxonomy" id="1132694"/>
    <lineage>
        <taxon>Bacteria</taxon>
        <taxon>Pseudomonadati</taxon>
        <taxon>Pseudomonadota</taxon>
        <taxon>Gammaproteobacteria</taxon>
        <taxon>Lysobacterales</taxon>
        <taxon>Lysobacteraceae</taxon>
        <taxon>Luteimonas</taxon>
    </lineage>
</organism>
<evidence type="ECO:0000313" key="3">
    <source>
        <dbReference type="Proteomes" id="UP000324973"/>
    </source>
</evidence>
<dbReference type="RefSeq" id="WP_149102912.1">
    <property type="nucleotide sequence ID" value="NZ_VTFT01000001.1"/>
</dbReference>
<gene>
    <name evidence="2" type="ORF">FZO89_08865</name>
</gene>
<sequence>MSAANSVNWFELYVQDMPRARAFYEAVLGTTLESLKVPGDDDGLEMWAFPGDMEHYGANGALCRMPGVPSGPGGTLVYFGCDDCGVTGARVAGAGGRVHREKMSIGEYGFIVLAFDTEGNLFGLHSMQ</sequence>
<dbReference type="OrthoDB" id="8776491at2"/>
<reference evidence="2 3" key="1">
    <citation type="submission" date="2019-08" db="EMBL/GenBank/DDBJ databases">
        <title>Luteimonas viscosus sp. nov., isolated from soil of a sunflower field.</title>
        <authorList>
            <person name="Jianli Z."/>
            <person name="Ying Z."/>
        </authorList>
    </citation>
    <scope>NUCLEOTIDE SEQUENCE [LARGE SCALE GENOMIC DNA]</scope>
    <source>
        <strain evidence="2 3">XBU10</strain>
    </source>
</reference>